<protein>
    <submittedName>
        <fullName evidence="1">Cysteine dioxygenase family protein</fullName>
    </submittedName>
</protein>
<dbReference type="RefSeq" id="WP_261501805.1">
    <property type="nucleotide sequence ID" value="NZ_JAODYH010000010.1"/>
</dbReference>
<dbReference type="InterPro" id="IPR011051">
    <property type="entry name" value="RmlC_Cupin_sf"/>
</dbReference>
<gene>
    <name evidence="1" type="ORF">N0K08_18150</name>
</gene>
<keyword evidence="2" id="KW-1185">Reference proteome</keyword>
<proteinExistence type="predicted"/>
<evidence type="ECO:0000313" key="2">
    <source>
        <dbReference type="Proteomes" id="UP001525968"/>
    </source>
</evidence>
<name>A0ABT2PTK3_9BURK</name>
<dbReference type="CDD" id="cd10548">
    <property type="entry name" value="cupin_CDO"/>
    <property type="match status" value="1"/>
</dbReference>
<dbReference type="Proteomes" id="UP001525968">
    <property type="component" value="Unassembled WGS sequence"/>
</dbReference>
<dbReference type="InterPro" id="IPR014710">
    <property type="entry name" value="RmlC-like_jellyroll"/>
</dbReference>
<accession>A0ABT2PTK3</accession>
<dbReference type="Gene3D" id="2.60.120.10">
    <property type="entry name" value="Jelly Rolls"/>
    <property type="match status" value="1"/>
</dbReference>
<keyword evidence="1" id="KW-0560">Oxidoreductase</keyword>
<dbReference type="SUPFAM" id="SSF51182">
    <property type="entry name" value="RmlC-like cupins"/>
    <property type="match status" value="1"/>
</dbReference>
<evidence type="ECO:0000313" key="1">
    <source>
        <dbReference type="EMBL" id="MCT9812557.1"/>
    </source>
</evidence>
<keyword evidence="1" id="KW-0223">Dioxygenase</keyword>
<dbReference type="GO" id="GO:0051213">
    <property type="term" value="F:dioxygenase activity"/>
    <property type="evidence" value="ECO:0007669"/>
    <property type="project" value="UniProtKB-KW"/>
</dbReference>
<organism evidence="1 2">
    <name type="scientific">Acidovorax bellezanensis</name>
    <dbReference type="NCBI Taxonomy" id="2976702"/>
    <lineage>
        <taxon>Bacteria</taxon>
        <taxon>Pseudomonadati</taxon>
        <taxon>Pseudomonadota</taxon>
        <taxon>Betaproteobacteria</taxon>
        <taxon>Burkholderiales</taxon>
        <taxon>Comamonadaceae</taxon>
        <taxon>Acidovorax</taxon>
    </lineage>
</organism>
<sequence>MTTTAPLSLTAQRRAAIDSALTDVRQLIAHGAPDRAALAAVTRRLEALAAQQHLFARADFPPPDATQGVGASTRYRLNAADGDEGLALYLNSINPGKTTQPHNHTTWAVIVAVEGQEVNRLYERTDDRSNPAQAQIHLASEFTVQPGASIAFLPEDIHSIHVVGNVPTLHFHLYGLPLERLSGRVAIDAATGAITNYNAAHLLPSEAVA</sequence>
<reference evidence="1 2" key="1">
    <citation type="submission" date="2022-09" db="EMBL/GenBank/DDBJ databases">
        <title>Draft genome of isolate Be4.</title>
        <authorList>
            <person name="Sanchez-Castro I."/>
            <person name="Martinez-Rodriguez P."/>
            <person name="Descostes M."/>
            <person name="Merroun M."/>
        </authorList>
    </citation>
    <scope>NUCLEOTIDE SEQUENCE [LARGE SCALE GENOMIC DNA]</scope>
    <source>
        <strain evidence="1 2">Be4</strain>
    </source>
</reference>
<dbReference type="EMBL" id="JAODYH010000010">
    <property type="protein sequence ID" value="MCT9812557.1"/>
    <property type="molecule type" value="Genomic_DNA"/>
</dbReference>
<comment type="caution">
    <text evidence="1">The sequence shown here is derived from an EMBL/GenBank/DDBJ whole genome shotgun (WGS) entry which is preliminary data.</text>
</comment>